<proteinExistence type="predicted"/>
<accession>A0A8H7K6U0</accession>
<dbReference type="AlphaFoldDB" id="A0A8H7K6U0"/>
<comment type="caution">
    <text evidence="1">The sequence shown here is derived from an EMBL/GenBank/DDBJ whole genome shotgun (WGS) entry which is preliminary data.</text>
</comment>
<evidence type="ECO:0000313" key="1">
    <source>
        <dbReference type="EMBL" id="KAF9746705.1"/>
    </source>
</evidence>
<name>A0A8H7K6U0_BIOOC</name>
<dbReference type="Proteomes" id="UP000616885">
    <property type="component" value="Unassembled WGS sequence"/>
</dbReference>
<sequence length="123" mass="13789">MASGACLDSSRIGEEEEVAREHLAYALEQFERSVSFATFEALGDVLPVKMGLTVFGLGDLDMPLNEGDLRQVIALFRPRYGNSRQARLGKCNTWELDPEQLAFSTRSGKTLSQNWFTLWRKGS</sequence>
<protein>
    <submittedName>
        <fullName evidence="1">Uncharacterized protein</fullName>
    </submittedName>
</protein>
<dbReference type="EMBL" id="JADCTT010000011">
    <property type="protein sequence ID" value="KAF9746705.1"/>
    <property type="molecule type" value="Genomic_DNA"/>
</dbReference>
<reference evidence="1" key="1">
    <citation type="submission" date="2020-10" db="EMBL/GenBank/DDBJ databases">
        <title>High-Quality Genome Resource of Clonostachys rosea strain S41 by Oxford Nanopore Long-Read Sequencing.</title>
        <authorList>
            <person name="Wang H."/>
        </authorList>
    </citation>
    <scope>NUCLEOTIDE SEQUENCE</scope>
    <source>
        <strain evidence="1">S41</strain>
    </source>
</reference>
<evidence type="ECO:0000313" key="2">
    <source>
        <dbReference type="Proteomes" id="UP000616885"/>
    </source>
</evidence>
<organism evidence="1 2">
    <name type="scientific">Bionectria ochroleuca</name>
    <name type="common">Gliocladium roseum</name>
    <dbReference type="NCBI Taxonomy" id="29856"/>
    <lineage>
        <taxon>Eukaryota</taxon>
        <taxon>Fungi</taxon>
        <taxon>Dikarya</taxon>
        <taxon>Ascomycota</taxon>
        <taxon>Pezizomycotina</taxon>
        <taxon>Sordariomycetes</taxon>
        <taxon>Hypocreomycetidae</taxon>
        <taxon>Hypocreales</taxon>
        <taxon>Bionectriaceae</taxon>
        <taxon>Clonostachys</taxon>
    </lineage>
</organism>
<gene>
    <name evidence="1" type="ORF">IM811_003610</name>
</gene>